<dbReference type="PANTHER" id="PTHR18034:SF4">
    <property type="entry name" value="NUCLEOLAR MIF4G DOMAIN-CONTAINING PROTEIN 1"/>
    <property type="match status" value="1"/>
</dbReference>
<dbReference type="PANTHER" id="PTHR18034">
    <property type="entry name" value="CELL CYCLE CONTROL PROTEIN CWF22-RELATED"/>
    <property type="match status" value="1"/>
</dbReference>
<keyword evidence="7" id="KW-1185">Reference proteome</keyword>
<evidence type="ECO:0000256" key="3">
    <source>
        <dbReference type="ARBA" id="ARBA00023242"/>
    </source>
</evidence>
<dbReference type="InterPro" id="IPR050781">
    <property type="entry name" value="CWC22_splicing_factor"/>
</dbReference>
<evidence type="ECO:0000313" key="6">
    <source>
        <dbReference type="EMBL" id="KAK2562695.1"/>
    </source>
</evidence>
<feature type="compositionally biased region" description="Acidic residues" evidence="4">
    <location>
        <begin position="114"/>
        <end position="141"/>
    </location>
</feature>
<accession>A0AAD9QK11</accession>
<reference evidence="6" key="1">
    <citation type="journal article" date="2023" name="G3 (Bethesda)">
        <title>Whole genome assembly and annotation of the endangered Caribbean coral Acropora cervicornis.</title>
        <authorList>
            <person name="Selwyn J.D."/>
            <person name="Vollmer S.V."/>
        </authorList>
    </citation>
    <scope>NUCLEOTIDE SEQUENCE</scope>
    <source>
        <strain evidence="6">K2</strain>
    </source>
</reference>
<evidence type="ECO:0000259" key="5">
    <source>
        <dbReference type="PROSITE" id="PS51366"/>
    </source>
</evidence>
<dbReference type="SMART" id="SM00543">
    <property type="entry name" value="MIF4G"/>
    <property type="match status" value="1"/>
</dbReference>
<dbReference type="AlphaFoldDB" id="A0AAD9QK11"/>
<dbReference type="GO" id="GO:0003723">
    <property type="term" value="F:RNA binding"/>
    <property type="evidence" value="ECO:0007669"/>
    <property type="project" value="InterPro"/>
</dbReference>
<evidence type="ECO:0000313" key="7">
    <source>
        <dbReference type="Proteomes" id="UP001249851"/>
    </source>
</evidence>
<dbReference type="PROSITE" id="PS51366">
    <property type="entry name" value="MI"/>
    <property type="match status" value="1"/>
</dbReference>
<evidence type="ECO:0000256" key="2">
    <source>
        <dbReference type="ARBA" id="ARBA00006856"/>
    </source>
</evidence>
<feature type="compositionally biased region" description="Basic and acidic residues" evidence="4">
    <location>
        <begin position="100"/>
        <end position="113"/>
    </location>
</feature>
<evidence type="ECO:0000256" key="4">
    <source>
        <dbReference type="SAM" id="MobiDB-lite"/>
    </source>
</evidence>
<dbReference type="FunFam" id="1.25.40.180:FF:000032">
    <property type="entry name" value="Nucleolar MIF4G domain-containing protein 1"/>
    <property type="match status" value="1"/>
</dbReference>
<protein>
    <submittedName>
        <fullName evidence="6">Nucleolar MIF4G domain-containing protein 1</fullName>
    </submittedName>
</protein>
<dbReference type="SMART" id="SM00544">
    <property type="entry name" value="MA3"/>
    <property type="match status" value="1"/>
</dbReference>
<dbReference type="Pfam" id="PF02854">
    <property type="entry name" value="MIF4G"/>
    <property type="match status" value="1"/>
</dbReference>
<evidence type="ECO:0000256" key="1">
    <source>
        <dbReference type="ARBA" id="ARBA00004604"/>
    </source>
</evidence>
<gene>
    <name evidence="6" type="ORF">P5673_014401</name>
</gene>
<dbReference type="Pfam" id="PF02847">
    <property type="entry name" value="MA3"/>
    <property type="match status" value="1"/>
</dbReference>
<dbReference type="GO" id="GO:0042274">
    <property type="term" value="P:ribosomal small subunit biogenesis"/>
    <property type="evidence" value="ECO:0007669"/>
    <property type="project" value="TreeGrafter"/>
</dbReference>
<dbReference type="Gene3D" id="1.25.40.180">
    <property type="match status" value="1"/>
</dbReference>
<comment type="subcellular location">
    <subcellularLocation>
        <location evidence="1">Nucleus</location>
        <location evidence="1">Nucleolus</location>
    </subcellularLocation>
</comment>
<dbReference type="GO" id="GO:0005730">
    <property type="term" value="C:nucleolus"/>
    <property type="evidence" value="ECO:0007669"/>
    <property type="project" value="UniProtKB-SubCell"/>
</dbReference>
<feature type="compositionally biased region" description="Acidic residues" evidence="4">
    <location>
        <begin position="85"/>
        <end position="99"/>
    </location>
</feature>
<dbReference type="InterPro" id="IPR003891">
    <property type="entry name" value="Initiation_fac_eIF4g_MI"/>
</dbReference>
<name>A0AAD9QK11_ACRCE</name>
<keyword evidence="3" id="KW-0539">Nucleus</keyword>
<proteinExistence type="inferred from homology"/>
<reference evidence="6" key="2">
    <citation type="journal article" date="2023" name="Science">
        <title>Genomic signatures of disease resistance in endangered staghorn corals.</title>
        <authorList>
            <person name="Vollmer S.V."/>
            <person name="Selwyn J.D."/>
            <person name="Despard B.A."/>
            <person name="Roesel C.L."/>
        </authorList>
    </citation>
    <scope>NUCLEOTIDE SEQUENCE</scope>
    <source>
        <strain evidence="6">K2</strain>
    </source>
</reference>
<dbReference type="InterPro" id="IPR016024">
    <property type="entry name" value="ARM-type_fold"/>
</dbReference>
<organism evidence="6 7">
    <name type="scientific">Acropora cervicornis</name>
    <name type="common">Staghorn coral</name>
    <dbReference type="NCBI Taxonomy" id="6130"/>
    <lineage>
        <taxon>Eukaryota</taxon>
        <taxon>Metazoa</taxon>
        <taxon>Cnidaria</taxon>
        <taxon>Anthozoa</taxon>
        <taxon>Hexacorallia</taxon>
        <taxon>Scleractinia</taxon>
        <taxon>Astrocoeniina</taxon>
        <taxon>Acroporidae</taxon>
        <taxon>Acropora</taxon>
    </lineage>
</organism>
<comment type="similarity">
    <text evidence="2">Belongs to the CWC22 family.</text>
</comment>
<feature type="region of interest" description="Disordered" evidence="4">
    <location>
        <begin position="55"/>
        <end position="184"/>
    </location>
</feature>
<dbReference type="EMBL" id="JARQWQ010000028">
    <property type="protein sequence ID" value="KAK2562695.1"/>
    <property type="molecule type" value="Genomic_DNA"/>
</dbReference>
<feature type="compositionally biased region" description="Basic residues" evidence="4">
    <location>
        <begin position="60"/>
        <end position="72"/>
    </location>
</feature>
<feature type="domain" description="MI" evidence="5">
    <location>
        <begin position="481"/>
        <end position="597"/>
    </location>
</feature>
<dbReference type="SUPFAM" id="SSF48371">
    <property type="entry name" value="ARM repeat"/>
    <property type="match status" value="1"/>
</dbReference>
<sequence length="685" mass="78538">MILAEDNAKEDKEIKKLEKLLKINKKQKVPSKFSSDGLDYLLEVCDTEMMTGVMGGKVCSTRKKKSVSKRRSVNQVGKPGNDDMSCSEEENNYDNEDAAEGNREGNDSNKDSINDYDFEEHEEEEDEEDMEIDDKEDDDDGVNNAGSDGGHDDDADEDRSKKNIILDSQKYVPPHLRKQESDAHQERLNKIRRQMKGLLNRLSEGNMYVISNEIENLFLHNSRNDMNKILTDIILDSCVSVSLMPDKLLMEHIMLLTILASRIGMEVGAFFIEKLAEVFDSLHDCEKDSYGQGKECVNVVALFAYLYNFKVIHCSLIYDIIGQLVDAFTEQDIELLLLLLKSTGAEIRKDDPGSLKDIILQIQAKAVAAPNLSNNLRVRFMLEIISNLRNNNLKKIPGYDPSRIEHLRKVLRSVVRNSNQAADIQIQVSLKDLLKPETKGRWWMTGSSLDRIESEFEATSFAARENTKLLELARKQRMNTDVRKNIFLVIMTSEDYVDAFEKVLKLNLKDTQTREVVYVLIDCCLQEKTYNPFYAYLGQKFCDYNRSYQVTFQFSFWDKFKIINDLAGHSVDNLSRLMAHLVASRALSLSILKVVNFLEMEKPCVRLFTQLFQHILLNYSKDITKNVFERISAQQNLSSLRQNLRIFIKHFVGKGKIFKNYKGIDAQERLQLVDDVLAAADATKL</sequence>
<dbReference type="Proteomes" id="UP001249851">
    <property type="component" value="Unassembled WGS sequence"/>
</dbReference>
<dbReference type="InterPro" id="IPR003890">
    <property type="entry name" value="MIF4G-like_typ-3"/>
</dbReference>
<comment type="caution">
    <text evidence="6">The sequence shown here is derived from an EMBL/GenBank/DDBJ whole genome shotgun (WGS) entry which is preliminary data.</text>
</comment>